<sequence length="153" mass="16907">MFAREKSSALATFLSGHLIAAGQFQNHHDGSTRGIRVDIHGASDGAAFKVVEDTTYSDGEKHHWVWRFSKVGAGRYVGQRADLLGQATVETHGDRIDIAYRARVPTKDGMTHNLDFKETFVFTQSGTADYRLSVSLLFIPVGEAHLAVRKLPH</sequence>
<proteinExistence type="predicted"/>
<dbReference type="RefSeq" id="WP_407341198.1">
    <property type="nucleotide sequence ID" value="NZ_CP136863.1"/>
</dbReference>
<evidence type="ECO:0000313" key="2">
    <source>
        <dbReference type="Proteomes" id="UP001626536"/>
    </source>
</evidence>
<dbReference type="EMBL" id="CP136863">
    <property type="protein sequence ID" value="WOJ91689.1"/>
    <property type="molecule type" value="Genomic_DNA"/>
</dbReference>
<gene>
    <name evidence="1" type="ORF">RZS28_19790</name>
</gene>
<organism evidence="1 2">
    <name type="scientific">Methylocapsa polymorpha</name>
    <dbReference type="NCBI Taxonomy" id="3080828"/>
    <lineage>
        <taxon>Bacteria</taxon>
        <taxon>Pseudomonadati</taxon>
        <taxon>Pseudomonadota</taxon>
        <taxon>Alphaproteobacteria</taxon>
        <taxon>Hyphomicrobiales</taxon>
        <taxon>Beijerinckiaceae</taxon>
        <taxon>Methylocapsa</taxon>
    </lineage>
</organism>
<dbReference type="Pfam" id="PF12915">
    <property type="entry name" value="DUF3833"/>
    <property type="match status" value="1"/>
</dbReference>
<dbReference type="Proteomes" id="UP001626536">
    <property type="component" value="Plasmid pRX1"/>
</dbReference>
<protein>
    <submittedName>
        <fullName evidence="1">DUF3833 family protein</fullName>
    </submittedName>
</protein>
<dbReference type="InterPro" id="IPR024409">
    <property type="entry name" value="DUF3833"/>
</dbReference>
<evidence type="ECO:0000313" key="1">
    <source>
        <dbReference type="EMBL" id="WOJ91689.1"/>
    </source>
</evidence>
<accession>A0ABZ0HWN3</accession>
<geneLocation type="plasmid" evidence="1 2">
    <name>pRX1</name>
</geneLocation>
<reference evidence="1 2" key="1">
    <citation type="submission" date="2023-10" db="EMBL/GenBank/DDBJ databases">
        <title>Novel methanotroph of the genus Methylocapsa from a subarctic wetland.</title>
        <authorList>
            <person name="Belova S.E."/>
            <person name="Oshkin I.Y."/>
            <person name="Miroshnikov K."/>
            <person name="Dedysh S.N."/>
        </authorList>
    </citation>
    <scope>NUCLEOTIDE SEQUENCE [LARGE SCALE GENOMIC DNA]</scope>
    <source>
        <strain evidence="1 2">RX1</strain>
        <plasmid evidence="1 2">pRX1</plasmid>
    </source>
</reference>
<keyword evidence="1" id="KW-0614">Plasmid</keyword>
<name>A0ABZ0HWN3_9HYPH</name>
<keyword evidence="2" id="KW-1185">Reference proteome</keyword>